<evidence type="ECO:0000256" key="3">
    <source>
        <dbReference type="ARBA" id="ARBA00020150"/>
    </source>
</evidence>
<evidence type="ECO:0000256" key="7">
    <source>
        <dbReference type="ARBA" id="ARBA00031174"/>
    </source>
</evidence>
<keyword evidence="10" id="KW-1185">Reference proteome</keyword>
<dbReference type="GO" id="GO:0008514">
    <property type="term" value="F:organic anion transmembrane transporter activity"/>
    <property type="evidence" value="ECO:0007669"/>
    <property type="project" value="UniProtKB-ARBA"/>
</dbReference>
<dbReference type="RefSeq" id="WP_230869020.1">
    <property type="nucleotide sequence ID" value="NZ_CP046640.1"/>
</dbReference>
<feature type="transmembrane region" description="Helical" evidence="8">
    <location>
        <begin position="6"/>
        <end position="22"/>
    </location>
</feature>
<feature type="transmembrane region" description="Helical" evidence="8">
    <location>
        <begin position="347"/>
        <end position="376"/>
    </location>
</feature>
<gene>
    <name evidence="9" type="ORF">GM661_05010</name>
</gene>
<dbReference type="InterPro" id="IPR001898">
    <property type="entry name" value="SLC13A/DASS"/>
</dbReference>
<feature type="transmembrane region" description="Helical" evidence="8">
    <location>
        <begin position="75"/>
        <end position="96"/>
    </location>
</feature>
<organism evidence="9 10">
    <name type="scientific">Iocasia fonsfrigidae</name>
    <dbReference type="NCBI Taxonomy" id="2682810"/>
    <lineage>
        <taxon>Bacteria</taxon>
        <taxon>Bacillati</taxon>
        <taxon>Bacillota</taxon>
        <taxon>Clostridia</taxon>
        <taxon>Halanaerobiales</taxon>
        <taxon>Halanaerobiaceae</taxon>
        <taxon>Iocasia</taxon>
    </lineage>
</organism>
<evidence type="ECO:0000313" key="10">
    <source>
        <dbReference type="Proteomes" id="UP000665020"/>
    </source>
</evidence>
<sequence>MDYKRQIGLVIGVLTAVIIWNLKMTGLSTEGQRCLALSLMTVIFWATKVAHPGYVSGLYLVSLVLFNIAPEENVFIIWTTPIIYLVIGAYLIAGAVESSGLGERIAYNFIIKFVDSYKSVIVSIFVLTFILSLLIPHPWPRAFLIMSVMAVVIKNANLSKEDAAKIGLTVFASSVPISMIFLTGDSTINIIAVEFSGVDLSWLGWFLQIGIPAILASIFTLILILLLFKPSSEFNINKNQIRKKLTDLGPLSKKEKRTIFWLSFVLILWMTDSIHGISLGWITLLVAMLMSMPVIGDVLTAKDWNHVPVHVLIFLTAAVSIGKIGELTGMNSWIASVVLPSNIPTNYFMLALLIGVISIFLHMILGSVIAVMGIAIPAFLSFIDSSLMSPLVPTLLVYSAIALHYIFPFHHLNMLVGLGKENGMYSDRDVIRLGFPLTIIVLIILLFEVVWWRFTGLL</sequence>
<keyword evidence="6 8" id="KW-0472">Membrane</keyword>
<feature type="transmembrane region" description="Helical" evidence="8">
    <location>
        <begin position="117"/>
        <end position="135"/>
    </location>
</feature>
<feature type="transmembrane region" description="Helical" evidence="8">
    <location>
        <begin position="205"/>
        <end position="228"/>
    </location>
</feature>
<dbReference type="EMBL" id="CP046640">
    <property type="protein sequence ID" value="QTL97389.1"/>
    <property type="molecule type" value="Genomic_DNA"/>
</dbReference>
<proteinExistence type="inferred from homology"/>
<evidence type="ECO:0000256" key="4">
    <source>
        <dbReference type="ARBA" id="ARBA00022692"/>
    </source>
</evidence>
<comment type="similarity">
    <text evidence="2">Belongs to the SLC13A/DASS transporter (TC 2.A.47) family. NADC subfamily.</text>
</comment>
<evidence type="ECO:0000256" key="1">
    <source>
        <dbReference type="ARBA" id="ARBA00004141"/>
    </source>
</evidence>
<dbReference type="PANTHER" id="PTHR10283:SF82">
    <property type="entry name" value="SOLUTE CARRIER FAMILY 13 MEMBER 2"/>
    <property type="match status" value="1"/>
</dbReference>
<name>A0A8A7KDA0_9FIRM</name>
<feature type="transmembrane region" description="Helical" evidence="8">
    <location>
        <begin position="396"/>
        <end position="418"/>
    </location>
</feature>
<feature type="transmembrane region" description="Helical" evidence="8">
    <location>
        <begin position="34"/>
        <end position="55"/>
    </location>
</feature>
<evidence type="ECO:0000256" key="6">
    <source>
        <dbReference type="ARBA" id="ARBA00023136"/>
    </source>
</evidence>
<dbReference type="PANTHER" id="PTHR10283">
    <property type="entry name" value="SOLUTE CARRIER FAMILY 13 MEMBER"/>
    <property type="match status" value="1"/>
</dbReference>
<dbReference type="GO" id="GO:0005886">
    <property type="term" value="C:plasma membrane"/>
    <property type="evidence" value="ECO:0007669"/>
    <property type="project" value="TreeGrafter"/>
</dbReference>
<evidence type="ECO:0000313" key="9">
    <source>
        <dbReference type="EMBL" id="QTL97389.1"/>
    </source>
</evidence>
<evidence type="ECO:0000256" key="5">
    <source>
        <dbReference type="ARBA" id="ARBA00022989"/>
    </source>
</evidence>
<dbReference type="GO" id="GO:1905039">
    <property type="term" value="P:carboxylic acid transmembrane transport"/>
    <property type="evidence" value="ECO:0007669"/>
    <property type="project" value="UniProtKB-ARBA"/>
</dbReference>
<feature type="transmembrane region" description="Helical" evidence="8">
    <location>
        <begin position="307"/>
        <end position="326"/>
    </location>
</feature>
<keyword evidence="5 8" id="KW-1133">Transmembrane helix</keyword>
<dbReference type="KEGG" id="ifn:GM661_05010"/>
<feature type="transmembrane region" description="Helical" evidence="8">
    <location>
        <begin position="259"/>
        <end position="287"/>
    </location>
</feature>
<dbReference type="Proteomes" id="UP000665020">
    <property type="component" value="Chromosome"/>
</dbReference>
<feature type="transmembrane region" description="Helical" evidence="8">
    <location>
        <begin position="430"/>
        <end position="452"/>
    </location>
</feature>
<reference evidence="9" key="1">
    <citation type="submission" date="2019-12" db="EMBL/GenBank/DDBJ databases">
        <authorList>
            <person name="zhang j."/>
            <person name="sun C.M."/>
        </authorList>
    </citation>
    <scope>NUCLEOTIDE SEQUENCE</scope>
    <source>
        <strain evidence="9">NS-1</strain>
    </source>
</reference>
<evidence type="ECO:0000256" key="2">
    <source>
        <dbReference type="ARBA" id="ARBA00006772"/>
    </source>
</evidence>
<dbReference type="Pfam" id="PF00939">
    <property type="entry name" value="Na_sulph_symp"/>
    <property type="match status" value="1"/>
</dbReference>
<protein>
    <recommendedName>
        <fullName evidence="3">Sodium-dependent dicarboxylate transporter SdcS</fullName>
    </recommendedName>
    <alternativeName>
        <fullName evidence="7">Na(+)/dicarboxylate symporter</fullName>
    </alternativeName>
</protein>
<accession>A0A8A7KDA0</accession>
<dbReference type="AlphaFoldDB" id="A0A8A7KDA0"/>
<keyword evidence="4 8" id="KW-0812">Transmembrane</keyword>
<comment type="subcellular location">
    <subcellularLocation>
        <location evidence="1">Membrane</location>
        <topology evidence="1">Multi-pass membrane protein</topology>
    </subcellularLocation>
</comment>
<evidence type="ECO:0000256" key="8">
    <source>
        <dbReference type="SAM" id="Phobius"/>
    </source>
</evidence>